<dbReference type="AlphaFoldDB" id="A0A9W8XDL9"/>
<gene>
    <name evidence="2" type="ORF">N0V89_010597</name>
</gene>
<dbReference type="Proteomes" id="UP001140513">
    <property type="component" value="Unassembled WGS sequence"/>
</dbReference>
<evidence type="ECO:0000313" key="3">
    <source>
        <dbReference type="Proteomes" id="UP001140513"/>
    </source>
</evidence>
<accession>A0A9W8XDL9</accession>
<evidence type="ECO:0000256" key="1">
    <source>
        <dbReference type="SAM" id="SignalP"/>
    </source>
</evidence>
<dbReference type="EMBL" id="JAPEUX010000008">
    <property type="protein sequence ID" value="KAJ4346666.1"/>
    <property type="molecule type" value="Genomic_DNA"/>
</dbReference>
<dbReference type="GeneID" id="80914127"/>
<protein>
    <submittedName>
        <fullName evidence="2">Uncharacterized protein</fullName>
    </submittedName>
</protein>
<keyword evidence="1" id="KW-0732">Signal</keyword>
<keyword evidence="3" id="KW-1185">Reference proteome</keyword>
<dbReference type="RefSeq" id="XP_056066466.1">
    <property type="nucleotide sequence ID" value="XM_056219339.1"/>
</dbReference>
<evidence type="ECO:0000313" key="2">
    <source>
        <dbReference type="EMBL" id="KAJ4346666.1"/>
    </source>
</evidence>
<name>A0A9W8XDL9_9PLEO</name>
<sequence length="89" mass="9789">MRNLITLLAFTGLALSAPVAINSESQTIGHPPSSVNMDQSELPMAFSVPSLPTLAHQKRDGRWPWQKEQDVIGKYPDGRLKCRIVSMTG</sequence>
<feature type="signal peptide" evidence="1">
    <location>
        <begin position="1"/>
        <end position="16"/>
    </location>
</feature>
<proteinExistence type="predicted"/>
<comment type="caution">
    <text evidence="2">The sequence shown here is derived from an EMBL/GenBank/DDBJ whole genome shotgun (WGS) entry which is preliminary data.</text>
</comment>
<organism evidence="2 3">
    <name type="scientific">Didymosphaeria variabile</name>
    <dbReference type="NCBI Taxonomy" id="1932322"/>
    <lineage>
        <taxon>Eukaryota</taxon>
        <taxon>Fungi</taxon>
        <taxon>Dikarya</taxon>
        <taxon>Ascomycota</taxon>
        <taxon>Pezizomycotina</taxon>
        <taxon>Dothideomycetes</taxon>
        <taxon>Pleosporomycetidae</taxon>
        <taxon>Pleosporales</taxon>
        <taxon>Massarineae</taxon>
        <taxon>Didymosphaeriaceae</taxon>
        <taxon>Didymosphaeria</taxon>
    </lineage>
</organism>
<feature type="chain" id="PRO_5040943524" evidence="1">
    <location>
        <begin position="17"/>
        <end position="89"/>
    </location>
</feature>
<dbReference type="OrthoDB" id="10559715at2759"/>
<reference evidence="2" key="1">
    <citation type="submission" date="2022-10" db="EMBL/GenBank/DDBJ databases">
        <title>Tapping the CABI collections for fungal endophytes: first genome assemblies for Collariella, Neodidymelliopsis, Ascochyta clinopodiicola, Didymella pomorum, Didymosphaeria variabile, Neocosmospora piperis and Neocucurbitaria cava.</title>
        <authorList>
            <person name="Hill R."/>
        </authorList>
    </citation>
    <scope>NUCLEOTIDE SEQUENCE</scope>
    <source>
        <strain evidence="2">IMI 356815</strain>
    </source>
</reference>